<proteinExistence type="predicted"/>
<sequence>MALPEPTPPAPPVASEPAPAASKASRGREAAPPKVGSTEQRFTGLHMSLCDAISGFVAHTSPEQLREWLEEAEESPSLPLPPSSSPAKGQSRPRRDTWLSCVGVKGLLAELLAQLETFLFTHRCPFPHVVRAGAIFVPIYLVKEKLFPRLPGSSVDHVLQEHRVELRPTTLSEERALRDCALDGCTSRMLKLLALRQLPDIYPDLLGLQWRDCIRRQLGECERQSPHAKAEAAPSEASTFQDVGSPSAHVEPGAPKAKKKRATPGPCSEEYGRLRATPETEPAPDGALAVEARGEAEGQAPLGLPGSLLRARFHRLLQAAWQDGLPLPTGRRRGLAQT</sequence>
<feature type="compositionally biased region" description="Pro residues" evidence="1">
    <location>
        <begin position="1"/>
        <end position="14"/>
    </location>
</feature>
<dbReference type="Bgee" id="ENSMODG00000009156">
    <property type="expression patterns" value="Expressed in ovary and 17 other cell types or tissues"/>
</dbReference>
<accession>F7FWS2</accession>
<dbReference type="HOGENOM" id="CLU_322865_0_0_1"/>
<reference evidence="2" key="3">
    <citation type="submission" date="2025-09" db="UniProtKB">
        <authorList>
            <consortium name="Ensembl"/>
        </authorList>
    </citation>
    <scope>IDENTIFICATION</scope>
</reference>
<feature type="region of interest" description="Disordered" evidence="1">
    <location>
        <begin position="1"/>
        <end position="39"/>
    </location>
</feature>
<dbReference type="Pfam" id="PF17663">
    <property type="entry name" value="DUF5525"/>
    <property type="match status" value="1"/>
</dbReference>
<evidence type="ECO:0000313" key="2">
    <source>
        <dbReference type="Ensembl" id="ENSMODP00000037412.2"/>
    </source>
</evidence>
<reference evidence="2 3" key="1">
    <citation type="journal article" date="2007" name="Nature">
        <title>Genome of the marsupial Monodelphis domestica reveals innovation in non-coding sequences.</title>
        <authorList>
            <person name="Mikkelsen T.S."/>
            <person name="Wakefield M.J."/>
            <person name="Aken B."/>
            <person name="Amemiya C.T."/>
            <person name="Chang J.L."/>
            <person name="Duke S."/>
            <person name="Garber M."/>
            <person name="Gentles A.J."/>
            <person name="Goodstadt L."/>
            <person name="Heger A."/>
            <person name="Jurka J."/>
            <person name="Kamal M."/>
            <person name="Mauceli E."/>
            <person name="Searle S.M."/>
            <person name="Sharpe T."/>
            <person name="Baker M.L."/>
            <person name="Batzer M.A."/>
            <person name="Benos P.V."/>
            <person name="Belov K."/>
            <person name="Clamp M."/>
            <person name="Cook A."/>
            <person name="Cuff J."/>
            <person name="Das R."/>
            <person name="Davidow L."/>
            <person name="Deakin J.E."/>
            <person name="Fazzari M.J."/>
            <person name="Glass J.L."/>
            <person name="Grabherr M."/>
            <person name="Greally J.M."/>
            <person name="Gu W."/>
            <person name="Hore T.A."/>
            <person name="Huttley G.A."/>
            <person name="Kleber M."/>
            <person name="Jirtle R.L."/>
            <person name="Koina E."/>
            <person name="Lee J.T."/>
            <person name="Mahony S."/>
            <person name="Marra M.A."/>
            <person name="Miller R.D."/>
            <person name="Nicholls R.D."/>
            <person name="Oda M."/>
            <person name="Papenfuss A.T."/>
            <person name="Parra Z.E."/>
            <person name="Pollock D.D."/>
            <person name="Ray D.A."/>
            <person name="Schein J.E."/>
            <person name="Speed T.P."/>
            <person name="Thompson K."/>
            <person name="VandeBerg J.L."/>
            <person name="Wade C.M."/>
            <person name="Walker J.A."/>
            <person name="Waters P.D."/>
            <person name="Webber C."/>
            <person name="Weidman J.R."/>
            <person name="Xie X."/>
            <person name="Zody M.C."/>
            <person name="Baldwin J."/>
            <person name="Abdouelleil A."/>
            <person name="Abdulkadir J."/>
            <person name="Abebe A."/>
            <person name="Abera B."/>
            <person name="Abreu J."/>
            <person name="Acer S.C."/>
            <person name="Aftuck L."/>
            <person name="Alexander A."/>
            <person name="An P."/>
            <person name="Anderson E."/>
            <person name="Anderson S."/>
            <person name="Arachi H."/>
            <person name="Azer M."/>
            <person name="Bachantsang P."/>
            <person name="Barry A."/>
            <person name="Bayul T."/>
            <person name="Berlin A."/>
            <person name="Bessette D."/>
            <person name="Bloom T."/>
            <person name="Bloom T."/>
            <person name="Boguslavskiy L."/>
            <person name="Bonnet C."/>
            <person name="Boukhgalter B."/>
            <person name="Bourzgui I."/>
            <person name="Brown A."/>
            <person name="Cahill P."/>
            <person name="Channer S."/>
            <person name="Cheshatsang Y."/>
            <person name="Chuda L."/>
            <person name="Citroen M."/>
            <person name="Collymore A."/>
            <person name="Cooke P."/>
            <person name="Costello M."/>
            <person name="D'Aco K."/>
            <person name="Daza R."/>
            <person name="De Haan G."/>
            <person name="DeGray S."/>
            <person name="DeMaso C."/>
            <person name="Dhargay N."/>
            <person name="Dooley K."/>
            <person name="Dooley E."/>
            <person name="Doricent M."/>
            <person name="Dorje P."/>
            <person name="Dorjee K."/>
            <person name="Dupes A."/>
            <person name="Elong R."/>
            <person name="Falk J."/>
            <person name="Farina A."/>
            <person name="Faro S."/>
            <person name="Ferguson D."/>
            <person name="Fisher S."/>
            <person name="Foley C.D."/>
            <person name="Franke A."/>
            <person name="Friedrich D."/>
            <person name="Gadbois L."/>
            <person name="Gearin G."/>
            <person name="Gearin C.R."/>
            <person name="Giannoukos G."/>
            <person name="Goode T."/>
            <person name="Graham J."/>
            <person name="Grandbois E."/>
            <person name="Grewal S."/>
            <person name="Gyaltsen K."/>
            <person name="Hafez N."/>
            <person name="Hagos B."/>
            <person name="Hall J."/>
            <person name="Henson C."/>
            <person name="Hollinger A."/>
            <person name="Honan T."/>
            <person name="Huard M.D."/>
            <person name="Hughes L."/>
            <person name="Hurhula B."/>
            <person name="Husby M.E."/>
            <person name="Kamat A."/>
            <person name="Kanga B."/>
            <person name="Kashin S."/>
            <person name="Khazanovich D."/>
            <person name="Kisner P."/>
            <person name="Lance K."/>
            <person name="Lara M."/>
            <person name="Lee W."/>
            <person name="Lennon N."/>
            <person name="Letendre F."/>
            <person name="LeVine R."/>
            <person name="Lipovsky A."/>
            <person name="Liu X."/>
            <person name="Liu J."/>
            <person name="Liu S."/>
            <person name="Lokyitsang T."/>
            <person name="Lokyitsang Y."/>
            <person name="Lubonja R."/>
            <person name="Lui A."/>
            <person name="MacDonald P."/>
            <person name="Magnisalis V."/>
            <person name="Maru K."/>
            <person name="Matthews C."/>
            <person name="McCusker W."/>
            <person name="McDonough S."/>
            <person name="Mehta T."/>
            <person name="Meldrim J."/>
            <person name="Meneus L."/>
            <person name="Mihai O."/>
            <person name="Mihalev A."/>
            <person name="Mihova T."/>
            <person name="Mittelman R."/>
            <person name="Mlenga V."/>
            <person name="Montmayeur A."/>
            <person name="Mulrain L."/>
            <person name="Navidi A."/>
            <person name="Naylor J."/>
            <person name="Negash T."/>
            <person name="Nguyen T."/>
            <person name="Nguyen N."/>
            <person name="Nicol R."/>
            <person name="Norbu C."/>
            <person name="Norbu N."/>
            <person name="Novod N."/>
            <person name="O'Neill B."/>
            <person name="Osman S."/>
            <person name="Markiewicz E."/>
            <person name="Oyono O.L."/>
            <person name="Patti C."/>
            <person name="Phunkhang P."/>
            <person name="Pierre F."/>
            <person name="Priest M."/>
            <person name="Raghuraman S."/>
            <person name="Rege F."/>
            <person name="Reyes R."/>
            <person name="Rise C."/>
            <person name="Rogov P."/>
            <person name="Ross K."/>
            <person name="Ryan E."/>
            <person name="Settipalli S."/>
            <person name="Shea T."/>
            <person name="Sherpa N."/>
            <person name="Shi L."/>
            <person name="Shih D."/>
            <person name="Sparrow T."/>
            <person name="Spaulding J."/>
            <person name="Stalker J."/>
            <person name="Stange-Thomann N."/>
            <person name="Stavropoulos S."/>
            <person name="Stone C."/>
            <person name="Strader C."/>
            <person name="Tesfaye S."/>
            <person name="Thomson T."/>
            <person name="Thoulutsang Y."/>
            <person name="Thoulutsang D."/>
            <person name="Topham K."/>
            <person name="Topping I."/>
            <person name="Tsamla T."/>
            <person name="Vassiliev H."/>
            <person name="Vo A."/>
            <person name="Wangchuk T."/>
            <person name="Wangdi T."/>
            <person name="Weiand M."/>
            <person name="Wilkinson J."/>
            <person name="Wilson A."/>
            <person name="Yadav S."/>
            <person name="Young G."/>
            <person name="Yu Q."/>
            <person name="Zembek L."/>
            <person name="Zhong D."/>
            <person name="Zimmer A."/>
            <person name="Zwirko Z."/>
            <person name="Jaffe D.B."/>
            <person name="Alvarez P."/>
            <person name="Brockman W."/>
            <person name="Butler J."/>
            <person name="Chin C."/>
            <person name="Gnerre S."/>
            <person name="MacCallum I."/>
            <person name="Graves J.A."/>
            <person name="Ponting C.P."/>
            <person name="Breen M."/>
            <person name="Samollow P.B."/>
            <person name="Lander E.S."/>
            <person name="Lindblad-Toh K."/>
        </authorList>
    </citation>
    <scope>NUCLEOTIDE SEQUENCE [LARGE SCALE GENOMIC DNA]</scope>
</reference>
<protein>
    <submittedName>
        <fullName evidence="2">Uncharacterized protein</fullName>
    </submittedName>
</protein>
<evidence type="ECO:0000313" key="3">
    <source>
        <dbReference type="Proteomes" id="UP000002280"/>
    </source>
</evidence>
<dbReference type="InterPro" id="IPR037656">
    <property type="entry name" value="DUF5525"/>
</dbReference>
<dbReference type="PANTHER" id="PTHR28422:SF1">
    <property type="entry name" value="SIMILAR TO HUMAN CHROMOSOME 15 OPEN READING FRAME 39"/>
    <property type="match status" value="1"/>
</dbReference>
<dbReference type="eggNOG" id="ENOG502QW16">
    <property type="taxonomic scope" value="Eukaryota"/>
</dbReference>
<reference evidence="2" key="2">
    <citation type="submission" date="2025-08" db="UniProtKB">
        <authorList>
            <consortium name="Ensembl"/>
        </authorList>
    </citation>
    <scope>IDENTIFICATION</scope>
</reference>
<feature type="compositionally biased region" description="Low complexity" evidence="1">
    <location>
        <begin position="15"/>
        <end position="24"/>
    </location>
</feature>
<feature type="region of interest" description="Disordered" evidence="1">
    <location>
        <begin position="225"/>
        <end position="284"/>
    </location>
</feature>
<organism evidence="2 3">
    <name type="scientific">Monodelphis domestica</name>
    <name type="common">Gray short-tailed opossum</name>
    <dbReference type="NCBI Taxonomy" id="13616"/>
    <lineage>
        <taxon>Eukaryota</taxon>
        <taxon>Metazoa</taxon>
        <taxon>Chordata</taxon>
        <taxon>Craniata</taxon>
        <taxon>Vertebrata</taxon>
        <taxon>Euteleostomi</taxon>
        <taxon>Mammalia</taxon>
        <taxon>Metatheria</taxon>
        <taxon>Didelphimorphia</taxon>
        <taxon>Didelphidae</taxon>
        <taxon>Monodelphis</taxon>
    </lineage>
</organism>
<dbReference type="GeneTree" id="ENSGT00390000002672"/>
<dbReference type="Proteomes" id="UP000002280">
    <property type="component" value="Chromosome 1"/>
</dbReference>
<dbReference type="Ensembl" id="ENSMODT00000039009.2">
    <property type="protein sequence ID" value="ENSMODP00000037412.2"/>
    <property type="gene ID" value="ENSMODG00000009156.4"/>
</dbReference>
<keyword evidence="3" id="KW-1185">Reference proteome</keyword>
<evidence type="ECO:0000256" key="1">
    <source>
        <dbReference type="SAM" id="MobiDB-lite"/>
    </source>
</evidence>
<dbReference type="AlphaFoldDB" id="F7FWS2"/>
<name>F7FWS2_MONDO</name>
<dbReference type="PANTHER" id="PTHR28422">
    <property type="entry name" value="SIMILAR TO HUMAN CHROMOSOME 15 OPEN READING FRAME 39"/>
    <property type="match status" value="1"/>
</dbReference>
<feature type="region of interest" description="Disordered" evidence="1">
    <location>
        <begin position="69"/>
        <end position="94"/>
    </location>
</feature>